<proteinExistence type="predicted"/>
<sequence length="308" mass="33041">MACCSNNKPVPMMADQCNIQSPHILLIATLLTTGTAVADPVLSLHADNGLIGSEFQAGISINPDALTSTGGFNGSILLPPTMAVTDASWGSAVNPSEWNLQFAQNGNDFRFVTYSTSANTTVNGEFLQFTIHIDASETPGVRQLTFADANPDPRVNSRHAITNVDGSLSLDHTTSSASFLIYNMTSDHDGDGMSDYFESRYGLDPFSNDANLDSDGDGYTNLDEYNRKSDPTDKNDYNDCLGDEIHIVSHTYGDSRPYICRANTTLIMDSGADIVVSETASVYFGAPAVVVESGSILTVRSGGIFRVY</sequence>
<evidence type="ECO:0000313" key="5">
    <source>
        <dbReference type="EMBL" id="HEC07587.1"/>
    </source>
</evidence>
<evidence type="ECO:0000256" key="3">
    <source>
        <dbReference type="ARBA" id="ARBA00022729"/>
    </source>
</evidence>
<keyword evidence="3" id="KW-0732">Signal</keyword>
<dbReference type="Pfam" id="PF18884">
    <property type="entry name" value="TSP3_bac"/>
    <property type="match status" value="2"/>
</dbReference>
<evidence type="ECO:0000256" key="4">
    <source>
        <dbReference type="ARBA" id="ARBA00022837"/>
    </source>
</evidence>
<organism evidence="5">
    <name type="scientific">Thiolapillus brandeum</name>
    <dbReference type="NCBI Taxonomy" id="1076588"/>
    <lineage>
        <taxon>Bacteria</taxon>
        <taxon>Pseudomonadati</taxon>
        <taxon>Pseudomonadota</taxon>
        <taxon>Gammaproteobacteria</taxon>
        <taxon>Chromatiales</taxon>
        <taxon>Sedimenticolaceae</taxon>
        <taxon>Thiolapillus</taxon>
    </lineage>
</organism>
<dbReference type="AlphaFoldDB" id="A0A831RYJ2"/>
<comment type="subcellular location">
    <subcellularLocation>
        <location evidence="1">Secreted</location>
    </subcellularLocation>
</comment>
<dbReference type="Proteomes" id="UP000886339">
    <property type="component" value="Unassembled WGS sequence"/>
</dbReference>
<comment type="caution">
    <text evidence="5">The sequence shown here is derived from an EMBL/GenBank/DDBJ whole genome shotgun (WGS) entry which is preliminary data.</text>
</comment>
<evidence type="ECO:0000256" key="1">
    <source>
        <dbReference type="ARBA" id="ARBA00004613"/>
    </source>
</evidence>
<protein>
    <submittedName>
        <fullName evidence="5">Uncharacterized protein</fullName>
    </submittedName>
</protein>
<accession>A0A831RYJ2</accession>
<reference evidence="5" key="1">
    <citation type="journal article" date="2020" name="mSystems">
        <title>Genome- and Community-Level Interaction Insights into Carbon Utilization and Element Cycling Functions of Hydrothermarchaeota in Hydrothermal Sediment.</title>
        <authorList>
            <person name="Zhou Z."/>
            <person name="Liu Y."/>
            <person name="Xu W."/>
            <person name="Pan J."/>
            <person name="Luo Z.H."/>
            <person name="Li M."/>
        </authorList>
    </citation>
    <scope>NUCLEOTIDE SEQUENCE [LARGE SCALE GENOMIC DNA]</scope>
    <source>
        <strain evidence="5">HyVt-458</strain>
    </source>
</reference>
<dbReference type="InterPro" id="IPR059100">
    <property type="entry name" value="TSP3_bac"/>
</dbReference>
<keyword evidence="4" id="KW-0106">Calcium</keyword>
<gene>
    <name evidence="5" type="ORF">ENJ12_12085</name>
</gene>
<evidence type="ECO:0000256" key="2">
    <source>
        <dbReference type="ARBA" id="ARBA00022525"/>
    </source>
</evidence>
<name>A0A831RYJ2_9GAMM</name>
<keyword evidence="2" id="KW-0964">Secreted</keyword>
<dbReference type="EMBL" id="DRLF01000415">
    <property type="protein sequence ID" value="HEC07587.1"/>
    <property type="molecule type" value="Genomic_DNA"/>
</dbReference>